<dbReference type="GO" id="GO:0030198">
    <property type="term" value="P:extracellular matrix organization"/>
    <property type="evidence" value="ECO:0007669"/>
    <property type="project" value="TreeGrafter"/>
</dbReference>
<feature type="compositionally biased region" description="Low complexity" evidence="1">
    <location>
        <begin position="190"/>
        <end position="213"/>
    </location>
</feature>
<protein>
    <submittedName>
        <fullName evidence="3">Collagen triple helix repeat protein</fullName>
    </submittedName>
</protein>
<sequence>MKKLYTLIAALFITAISLAQSPSKMSYQAMVRDINNNLVSNQAVGMQISILQGSATGTAMYVETQNINTNMNGLVTLEIGTGNVISGDFSTIDWGADTFFIKTETDPTGGSNYTITGTSQMLSVPYALYAKTSGSSTPGPAGLDGVDGATGPMGPQGAAGLDGADGVDGATGPMGPQGAVGLDGVDGLDGATGPMGPQGAAGLDGADGVDGATGPMGPQGPAGLDGADGVDGATGPMGPQGPAGLDGADGVDGATGPMGPQGPAGLDGADGVDGATGPMGPQGAAGLDGVDGLDGATGPTGATGATGPAGTYTAGTGISIASGVISATGGSSTAPEYAYANIGNSSTLGAQTLSPMWPSATYVNGVVMNSSSITLHANKMYEVSVAFYIYNATGGHTYRLKDATNSTYLATELYFGQGGSDVSYNISTTSCLIKPTTDINLELEKTQGTDVNLIGKIVVKEIK</sequence>
<dbReference type="GO" id="GO:0031012">
    <property type="term" value="C:extracellular matrix"/>
    <property type="evidence" value="ECO:0007669"/>
    <property type="project" value="TreeGrafter"/>
</dbReference>
<dbReference type="GO" id="GO:0005615">
    <property type="term" value="C:extracellular space"/>
    <property type="evidence" value="ECO:0007669"/>
    <property type="project" value="TreeGrafter"/>
</dbReference>
<name>A0A4V6NGX1_9FLAO</name>
<evidence type="ECO:0000313" key="4">
    <source>
        <dbReference type="Proteomes" id="UP000295455"/>
    </source>
</evidence>
<evidence type="ECO:0000313" key="3">
    <source>
        <dbReference type="EMBL" id="TCL66757.1"/>
    </source>
</evidence>
<feature type="compositionally biased region" description="Low complexity" evidence="1">
    <location>
        <begin position="263"/>
        <end position="276"/>
    </location>
</feature>
<accession>A0A4V6NGX1</accession>
<reference evidence="3 4" key="1">
    <citation type="submission" date="2019-03" db="EMBL/GenBank/DDBJ databases">
        <title>Genomic Encyclopedia of Type Strains, Phase IV (KMG-IV): sequencing the most valuable type-strain genomes for metagenomic binning, comparative biology and taxonomic classification.</title>
        <authorList>
            <person name="Goeker M."/>
        </authorList>
    </citation>
    <scope>NUCLEOTIDE SEQUENCE [LARGE SCALE GENOMIC DNA]</scope>
    <source>
        <strain evidence="3 4">DSM 18792</strain>
    </source>
</reference>
<dbReference type="EMBL" id="SLUP01000003">
    <property type="protein sequence ID" value="TCL66757.1"/>
    <property type="molecule type" value="Genomic_DNA"/>
</dbReference>
<keyword evidence="2" id="KW-0732">Signal</keyword>
<feature type="region of interest" description="Disordered" evidence="1">
    <location>
        <begin position="190"/>
        <end position="309"/>
    </location>
</feature>
<evidence type="ECO:0000256" key="1">
    <source>
        <dbReference type="SAM" id="MobiDB-lite"/>
    </source>
</evidence>
<dbReference type="RefSeq" id="WP_132216962.1">
    <property type="nucleotide sequence ID" value="NZ_SLUP01000003.1"/>
</dbReference>
<dbReference type="GO" id="GO:0030020">
    <property type="term" value="F:extracellular matrix structural constituent conferring tensile strength"/>
    <property type="evidence" value="ECO:0007669"/>
    <property type="project" value="TreeGrafter"/>
</dbReference>
<dbReference type="InterPro" id="IPR050149">
    <property type="entry name" value="Collagen_superfamily"/>
</dbReference>
<organism evidence="3 4">
    <name type="scientific">Mariniflexile fucanivorans</name>
    <dbReference type="NCBI Taxonomy" id="264023"/>
    <lineage>
        <taxon>Bacteria</taxon>
        <taxon>Pseudomonadati</taxon>
        <taxon>Bacteroidota</taxon>
        <taxon>Flavobacteriia</taxon>
        <taxon>Flavobacteriales</taxon>
        <taxon>Flavobacteriaceae</taxon>
        <taxon>Mariniflexile</taxon>
    </lineage>
</organism>
<dbReference type="PANTHER" id="PTHR24023:SF1095">
    <property type="entry name" value="EGF-LIKE DOMAIN-CONTAINING PROTEIN"/>
    <property type="match status" value="1"/>
</dbReference>
<proteinExistence type="predicted"/>
<dbReference type="InterPro" id="IPR008160">
    <property type="entry name" value="Collagen"/>
</dbReference>
<feature type="compositionally biased region" description="Low complexity" evidence="1">
    <location>
        <begin position="284"/>
        <end position="309"/>
    </location>
</feature>
<dbReference type="Pfam" id="PF01391">
    <property type="entry name" value="Collagen"/>
    <property type="match status" value="1"/>
</dbReference>
<gene>
    <name evidence="3" type="ORF">EV196_103173</name>
</gene>
<dbReference type="Proteomes" id="UP000295455">
    <property type="component" value="Unassembled WGS sequence"/>
</dbReference>
<dbReference type="PANTHER" id="PTHR24023">
    <property type="entry name" value="COLLAGEN ALPHA"/>
    <property type="match status" value="1"/>
</dbReference>
<dbReference type="AlphaFoldDB" id="A0A4V6NGX1"/>
<comment type="caution">
    <text evidence="3">The sequence shown here is derived from an EMBL/GenBank/DDBJ whole genome shotgun (WGS) entry which is preliminary data.</text>
</comment>
<feature type="compositionally biased region" description="Low complexity" evidence="1">
    <location>
        <begin position="221"/>
        <end position="234"/>
    </location>
</feature>
<evidence type="ECO:0000256" key="2">
    <source>
        <dbReference type="SAM" id="SignalP"/>
    </source>
</evidence>
<dbReference type="OrthoDB" id="9765957at2"/>
<keyword evidence="3" id="KW-0176">Collagen</keyword>
<feature type="chain" id="PRO_5020870023" evidence="2">
    <location>
        <begin position="20"/>
        <end position="463"/>
    </location>
</feature>
<feature type="signal peptide" evidence="2">
    <location>
        <begin position="1"/>
        <end position="19"/>
    </location>
</feature>
<keyword evidence="4" id="KW-1185">Reference proteome</keyword>
<feature type="compositionally biased region" description="Low complexity" evidence="1">
    <location>
        <begin position="242"/>
        <end position="255"/>
    </location>
</feature>
<feature type="region of interest" description="Disordered" evidence="1">
    <location>
        <begin position="134"/>
        <end position="165"/>
    </location>
</feature>
<feature type="compositionally biased region" description="Low complexity" evidence="1">
    <location>
        <begin position="155"/>
        <end position="165"/>
    </location>
</feature>